<dbReference type="RefSeq" id="WP_387889174.1">
    <property type="nucleotide sequence ID" value="NZ_JBIAWJ010000012.1"/>
</dbReference>
<keyword evidence="3" id="KW-1185">Reference proteome</keyword>
<name>A0ABW6ULU7_9ACTN</name>
<feature type="compositionally biased region" description="Basic and acidic residues" evidence="1">
    <location>
        <begin position="1"/>
        <end position="19"/>
    </location>
</feature>
<dbReference type="Proteomes" id="UP001602058">
    <property type="component" value="Unassembled WGS sequence"/>
</dbReference>
<reference evidence="2 3" key="1">
    <citation type="submission" date="2024-10" db="EMBL/GenBank/DDBJ databases">
        <title>The Natural Products Discovery Center: Release of the First 8490 Sequenced Strains for Exploring Actinobacteria Biosynthetic Diversity.</title>
        <authorList>
            <person name="Kalkreuter E."/>
            <person name="Kautsar S.A."/>
            <person name="Yang D."/>
            <person name="Bader C.D."/>
            <person name="Teijaro C.N."/>
            <person name="Fluegel L."/>
            <person name="Davis C.M."/>
            <person name="Simpson J.R."/>
            <person name="Lauterbach L."/>
            <person name="Steele A.D."/>
            <person name="Gui C."/>
            <person name="Meng S."/>
            <person name="Li G."/>
            <person name="Viehrig K."/>
            <person name="Ye F."/>
            <person name="Su P."/>
            <person name="Kiefer A.F."/>
            <person name="Nichols A."/>
            <person name="Cepeda A.J."/>
            <person name="Yan W."/>
            <person name="Fan B."/>
            <person name="Jiang Y."/>
            <person name="Adhikari A."/>
            <person name="Zheng C.-J."/>
            <person name="Schuster L."/>
            <person name="Cowan T.M."/>
            <person name="Smanski M.J."/>
            <person name="Chevrette M.G."/>
            <person name="De Carvalho L.P.S."/>
            <person name="Shen B."/>
        </authorList>
    </citation>
    <scope>NUCLEOTIDE SEQUENCE [LARGE SCALE GENOMIC DNA]</scope>
    <source>
        <strain evidence="2 3">NPDC001390</strain>
    </source>
</reference>
<accession>A0ABW6ULU7</accession>
<evidence type="ECO:0000313" key="2">
    <source>
        <dbReference type="EMBL" id="MFF4524416.1"/>
    </source>
</evidence>
<gene>
    <name evidence="2" type="ORF">ACFY1D_23790</name>
</gene>
<protein>
    <recommendedName>
        <fullName evidence="4">Tetratricopeptide repeat protein</fullName>
    </recommendedName>
</protein>
<feature type="region of interest" description="Disordered" evidence="1">
    <location>
        <begin position="100"/>
        <end position="155"/>
    </location>
</feature>
<sequence>MSRLSRDQKREFQRTEYPEPRSGMLPIDVRVPASGDGASVGGMPVAALPGEPLQNAVLDYLHRIALATGHSVLATVHDERIGYAVPLQISVDGSSCFVDEPMRKGQPAPDAPVAPAGTVSPPTGEFGPAPTFAPPQEPDSTPRTAPEDDDAAPRPAPVREFGIAEVVMGAPEADEAEPSPFAEPIRRINEAVQSGRSDEAAELAGITTAQATATLGPEHPEAQRLRELSAYIAYLAGDMRGSFQFSLDLARLRHRRHDARAAYGDIQSAAAAWRAVRDPHQGLRLGRDLIDVWTELTAEAGPAADDIEQLESARTRMGRLAARAQASSSPEPATGTQC</sequence>
<comment type="caution">
    <text evidence="2">The sequence shown here is derived from an EMBL/GenBank/DDBJ whole genome shotgun (WGS) entry which is preliminary data.</text>
</comment>
<proteinExistence type="predicted"/>
<organism evidence="2 3">
    <name type="scientific">Streptomyces bluensis</name>
    <dbReference type="NCBI Taxonomy" id="33897"/>
    <lineage>
        <taxon>Bacteria</taxon>
        <taxon>Bacillati</taxon>
        <taxon>Actinomycetota</taxon>
        <taxon>Actinomycetes</taxon>
        <taxon>Kitasatosporales</taxon>
        <taxon>Streptomycetaceae</taxon>
        <taxon>Streptomyces</taxon>
    </lineage>
</organism>
<evidence type="ECO:0000313" key="3">
    <source>
        <dbReference type="Proteomes" id="UP001602058"/>
    </source>
</evidence>
<feature type="region of interest" description="Disordered" evidence="1">
    <location>
        <begin position="1"/>
        <end position="27"/>
    </location>
</feature>
<evidence type="ECO:0000256" key="1">
    <source>
        <dbReference type="SAM" id="MobiDB-lite"/>
    </source>
</evidence>
<dbReference type="EMBL" id="JBIAWJ010000012">
    <property type="protein sequence ID" value="MFF4524416.1"/>
    <property type="molecule type" value="Genomic_DNA"/>
</dbReference>
<evidence type="ECO:0008006" key="4">
    <source>
        <dbReference type="Google" id="ProtNLM"/>
    </source>
</evidence>